<dbReference type="AlphaFoldDB" id="A0A8H3TTN1"/>
<dbReference type="PANTHER" id="PTHR17630">
    <property type="entry name" value="DIENELACTONE HYDROLASE"/>
    <property type="match status" value="1"/>
</dbReference>
<dbReference type="GO" id="GO:0016787">
    <property type="term" value="F:hydrolase activity"/>
    <property type="evidence" value="ECO:0007669"/>
    <property type="project" value="InterPro"/>
</dbReference>
<dbReference type="Pfam" id="PF01738">
    <property type="entry name" value="DLH"/>
    <property type="match status" value="1"/>
</dbReference>
<dbReference type="InterPro" id="IPR029058">
    <property type="entry name" value="AB_hydrolase_fold"/>
</dbReference>
<organism evidence="2 3">
    <name type="scientific">Naganishia liquefaciens</name>
    <dbReference type="NCBI Taxonomy" id="104408"/>
    <lineage>
        <taxon>Eukaryota</taxon>
        <taxon>Fungi</taxon>
        <taxon>Dikarya</taxon>
        <taxon>Basidiomycota</taxon>
        <taxon>Agaricomycotina</taxon>
        <taxon>Tremellomycetes</taxon>
        <taxon>Filobasidiales</taxon>
        <taxon>Filobasidiaceae</taxon>
        <taxon>Naganishia</taxon>
    </lineage>
</organism>
<feature type="domain" description="Dienelactone hydrolase" evidence="1">
    <location>
        <begin position="31"/>
        <end position="254"/>
    </location>
</feature>
<protein>
    <recommendedName>
        <fullName evidence="1">Dienelactone hydrolase domain-containing protein</fullName>
    </recommendedName>
</protein>
<proteinExistence type="predicted"/>
<evidence type="ECO:0000313" key="2">
    <source>
        <dbReference type="EMBL" id="GHJ86673.1"/>
    </source>
</evidence>
<dbReference type="Proteomes" id="UP000620104">
    <property type="component" value="Unassembled WGS sequence"/>
</dbReference>
<evidence type="ECO:0000313" key="3">
    <source>
        <dbReference type="Proteomes" id="UP000620104"/>
    </source>
</evidence>
<gene>
    <name evidence="2" type="ORF">NliqN6_3075</name>
</gene>
<name>A0A8H3TTN1_9TREE</name>
<dbReference type="InterPro" id="IPR002925">
    <property type="entry name" value="Dienelactn_hydro"/>
</dbReference>
<sequence>MSSSPSLAQCCINGVTWEGSPEGQIRSINGVDVYVAEPKQGGDKSKAVLFLTDIFGLDLVNSKLLADDYARKGYYTYVADYLNGDAVEKDAMNTGKFDFMGWLSKHGEEATHAGLDPVIDGLKEQGVCKFAAVGYCFGGKYAVRLAIQKRISLGMIAHPSLLQLPADLESLKKVTPEIPMLFVTCTTDQQYPPEAQKTGDDILGNGSMEGEGYKRVFYEGCSHGFAVRGDKSDPKVKFGKEDAFKQTIEWFKKHDF</sequence>
<keyword evidence="3" id="KW-1185">Reference proteome</keyword>
<dbReference type="OrthoDB" id="17560at2759"/>
<dbReference type="EMBL" id="BLZA01000019">
    <property type="protein sequence ID" value="GHJ86673.1"/>
    <property type="molecule type" value="Genomic_DNA"/>
</dbReference>
<dbReference type="SUPFAM" id="SSF53474">
    <property type="entry name" value="alpha/beta-Hydrolases"/>
    <property type="match status" value="1"/>
</dbReference>
<evidence type="ECO:0000259" key="1">
    <source>
        <dbReference type="Pfam" id="PF01738"/>
    </source>
</evidence>
<dbReference type="PANTHER" id="PTHR17630:SF44">
    <property type="entry name" value="PROTEIN AIM2"/>
    <property type="match status" value="1"/>
</dbReference>
<reference evidence="2" key="1">
    <citation type="submission" date="2020-07" db="EMBL/GenBank/DDBJ databases">
        <title>Draft Genome Sequence of a Deep-Sea Yeast, Naganishia (Cryptococcus) liquefaciens strain N6.</title>
        <authorList>
            <person name="Han Y.W."/>
            <person name="Kajitani R."/>
            <person name="Morimoto H."/>
            <person name="Parhat M."/>
            <person name="Tsubouchi H."/>
            <person name="Bakenova O."/>
            <person name="Ogata M."/>
            <person name="Argunhan B."/>
            <person name="Aoki R."/>
            <person name="Kajiwara S."/>
            <person name="Itoh T."/>
            <person name="Iwasaki H."/>
        </authorList>
    </citation>
    <scope>NUCLEOTIDE SEQUENCE</scope>
    <source>
        <strain evidence="2">N6</strain>
    </source>
</reference>
<dbReference type="Gene3D" id="3.40.50.1820">
    <property type="entry name" value="alpha/beta hydrolase"/>
    <property type="match status" value="1"/>
</dbReference>
<accession>A0A8H3TTN1</accession>
<comment type="caution">
    <text evidence="2">The sequence shown here is derived from an EMBL/GenBank/DDBJ whole genome shotgun (WGS) entry which is preliminary data.</text>
</comment>